<dbReference type="Gene3D" id="3.40.630.10">
    <property type="entry name" value="Zn peptidases"/>
    <property type="match status" value="1"/>
</dbReference>
<dbReference type="InterPro" id="IPR002933">
    <property type="entry name" value="Peptidase_M20"/>
</dbReference>
<dbReference type="Pfam" id="PF01546">
    <property type="entry name" value="Peptidase_M20"/>
    <property type="match status" value="1"/>
</dbReference>
<dbReference type="Gene3D" id="3.30.70.360">
    <property type="match status" value="1"/>
</dbReference>
<dbReference type="FunFam" id="3.30.70.360:FF:000004">
    <property type="entry name" value="Peptidase M20 domain-containing protein 2"/>
    <property type="match status" value="1"/>
</dbReference>
<dbReference type="InterPro" id="IPR017144">
    <property type="entry name" value="Xaa-Arg_dipeptidase"/>
</dbReference>
<evidence type="ECO:0000313" key="4">
    <source>
        <dbReference type="EMBL" id="KAG9322850.1"/>
    </source>
</evidence>
<organism evidence="4 5">
    <name type="scientific">Mortierella alpina</name>
    <name type="common">Oleaginous fungus</name>
    <name type="synonym">Mortierella renispora</name>
    <dbReference type="NCBI Taxonomy" id="64518"/>
    <lineage>
        <taxon>Eukaryota</taxon>
        <taxon>Fungi</taxon>
        <taxon>Fungi incertae sedis</taxon>
        <taxon>Mucoromycota</taxon>
        <taxon>Mortierellomycotina</taxon>
        <taxon>Mortierellomycetes</taxon>
        <taxon>Mortierellales</taxon>
        <taxon>Mortierellaceae</taxon>
        <taxon>Mortierella</taxon>
    </lineage>
</organism>
<dbReference type="InterPro" id="IPR036264">
    <property type="entry name" value="Bact_exopeptidase_dim_dom"/>
</dbReference>
<sequence length="412" mass="44431">MQHKPGKDLLAAIEHADAELRHLSLQIHDNPELGYEEHFAHKTLTDYLSLLGFNVTKHACDIETAFIAEYVHPGDGSQDASSPMRSVGFCSEFDALPAIGHGCGHNLIAISGVAAALGVKAAMEKNKIRGRVRLLGTPAEETLGGKRPMLDRGAFEGLDACMMVHPAQFDVLYRQPLGVGRLEMEFHGKASHASTSPWEGINALDAVAMTYNAIGLMRQQTLPANRIHSIVTNGGQAANIIPEHASMTTLYRAGTIPEMNKLQDQIAEIIESSADATGCTVKTDKTMEYLPLNNNSILTDRYGSYMKSFGVHFNTRAVDEVTPAGSTDMGNVTAAVPGCHPVFNIASLEGVREAGLSTHSILFAERARTDLAHKTTIRAAKGLALTGLDVLLDAEFAKNACDEFARWKKGSQ</sequence>
<dbReference type="EMBL" id="JAIFTL010000127">
    <property type="protein sequence ID" value="KAG9322850.1"/>
    <property type="molecule type" value="Genomic_DNA"/>
</dbReference>
<evidence type="ECO:0000256" key="1">
    <source>
        <dbReference type="ARBA" id="ARBA00006247"/>
    </source>
</evidence>
<evidence type="ECO:0000256" key="2">
    <source>
        <dbReference type="PIRNR" id="PIRNR037226"/>
    </source>
</evidence>
<dbReference type="NCBIfam" id="TIGR01891">
    <property type="entry name" value="amidohydrolases"/>
    <property type="match status" value="1"/>
</dbReference>
<dbReference type="AlphaFoldDB" id="A0A9P8A3S7"/>
<name>A0A9P8A3S7_MORAP</name>
<protein>
    <recommendedName>
        <fullName evidence="2">Peptidase M20 domain-containing protein 2</fullName>
    </recommendedName>
</protein>
<proteinExistence type="inferred from homology"/>
<dbReference type="Pfam" id="PF07687">
    <property type="entry name" value="M20_dimer"/>
    <property type="match status" value="1"/>
</dbReference>
<dbReference type="SUPFAM" id="SSF55031">
    <property type="entry name" value="Bacterial exopeptidase dimerisation domain"/>
    <property type="match status" value="1"/>
</dbReference>
<feature type="domain" description="Peptidase M20 dimerisation" evidence="3">
    <location>
        <begin position="178"/>
        <end position="273"/>
    </location>
</feature>
<dbReference type="CDD" id="cd05672">
    <property type="entry name" value="M20_ACY1L2-like"/>
    <property type="match status" value="1"/>
</dbReference>
<dbReference type="InterPro" id="IPR011650">
    <property type="entry name" value="Peptidase_M20_dimer"/>
</dbReference>
<reference evidence="4" key="1">
    <citation type="submission" date="2021-07" db="EMBL/GenBank/DDBJ databases">
        <title>Draft genome of Mortierella alpina, strain LL118, isolated from an aspen leaf litter sample.</title>
        <authorList>
            <person name="Yang S."/>
            <person name="Vinatzer B.A."/>
        </authorList>
    </citation>
    <scope>NUCLEOTIDE SEQUENCE</scope>
    <source>
        <strain evidence="4">LL118</strain>
    </source>
</reference>
<evidence type="ECO:0000259" key="3">
    <source>
        <dbReference type="Pfam" id="PF07687"/>
    </source>
</evidence>
<dbReference type="PANTHER" id="PTHR30575:SF0">
    <property type="entry name" value="XAA-ARG DIPEPTIDASE"/>
    <property type="match status" value="1"/>
</dbReference>
<comment type="similarity">
    <text evidence="1 2">Belongs to the peptidase M20A family.</text>
</comment>
<comment type="caution">
    <text evidence="4">The sequence shown here is derived from an EMBL/GenBank/DDBJ whole genome shotgun (WGS) entry which is preliminary data.</text>
</comment>
<dbReference type="InterPro" id="IPR017439">
    <property type="entry name" value="Amidohydrolase"/>
</dbReference>
<dbReference type="GO" id="GO:0016805">
    <property type="term" value="F:dipeptidase activity"/>
    <property type="evidence" value="ECO:0007669"/>
    <property type="project" value="InterPro"/>
</dbReference>
<dbReference type="InterPro" id="IPR052030">
    <property type="entry name" value="Peptidase_M20/M20A_hydrolases"/>
</dbReference>
<dbReference type="PIRSF" id="PIRSF037226">
    <property type="entry name" value="Amidohydrolase_ACY1L2_prd"/>
    <property type="match status" value="1"/>
</dbReference>
<dbReference type="Proteomes" id="UP000717515">
    <property type="component" value="Unassembled WGS sequence"/>
</dbReference>
<accession>A0A9P8A3S7</accession>
<dbReference type="SUPFAM" id="SSF53187">
    <property type="entry name" value="Zn-dependent exopeptidases"/>
    <property type="match status" value="1"/>
</dbReference>
<evidence type="ECO:0000313" key="5">
    <source>
        <dbReference type="Proteomes" id="UP000717515"/>
    </source>
</evidence>
<gene>
    <name evidence="4" type="ORF">KVV02_008793</name>
</gene>
<dbReference type="PANTHER" id="PTHR30575">
    <property type="entry name" value="PEPTIDASE M20"/>
    <property type="match status" value="1"/>
</dbReference>